<evidence type="ECO:0000259" key="1">
    <source>
        <dbReference type="PROSITE" id="PS51459"/>
    </source>
</evidence>
<evidence type="ECO:0000313" key="2">
    <source>
        <dbReference type="EMBL" id="GMA25806.1"/>
    </source>
</evidence>
<sequence length="126" mass="13701">MTRFVYLDEDDLLAAASVYLGHPPEVRDLGLLSSACAWPSASMYGVEAYPTLHEKAAALLLSLTKNHPLIDGNKRLGWVGVRLFYGLNGCTLAMREDEAYDLVISIADGSEDDVATVASTLSPWVR</sequence>
<dbReference type="InterPro" id="IPR003812">
    <property type="entry name" value="Fido"/>
</dbReference>
<dbReference type="SUPFAM" id="SSF140931">
    <property type="entry name" value="Fic-like"/>
    <property type="match status" value="1"/>
</dbReference>
<dbReference type="RefSeq" id="WP_284294285.1">
    <property type="nucleotide sequence ID" value="NZ_BSUK01000001.1"/>
</dbReference>
<dbReference type="PANTHER" id="PTHR39426">
    <property type="entry name" value="HOMOLOGY TO DEATH-ON-CURING PROTEIN OF PHAGE P1"/>
    <property type="match status" value="1"/>
</dbReference>
<dbReference type="PANTHER" id="PTHR39426:SF1">
    <property type="entry name" value="HOMOLOGY TO DEATH-ON-CURING PROTEIN OF PHAGE P1"/>
    <property type="match status" value="1"/>
</dbReference>
<dbReference type="Pfam" id="PF02661">
    <property type="entry name" value="Fic"/>
    <property type="match status" value="1"/>
</dbReference>
<name>A0ABQ6I563_9MICO</name>
<gene>
    <name evidence="2" type="primary">doc</name>
    <name evidence="2" type="ORF">GCM10025864_35650</name>
</gene>
<dbReference type="NCBIfam" id="TIGR01550">
    <property type="entry name" value="DOC_P1"/>
    <property type="match status" value="1"/>
</dbReference>
<dbReference type="InterPro" id="IPR006440">
    <property type="entry name" value="Doc"/>
</dbReference>
<evidence type="ECO:0000313" key="3">
    <source>
        <dbReference type="Proteomes" id="UP001157091"/>
    </source>
</evidence>
<keyword evidence="3" id="KW-1185">Reference proteome</keyword>
<organism evidence="2 3">
    <name type="scientific">Luteimicrobium album</name>
    <dbReference type="NCBI Taxonomy" id="1054550"/>
    <lineage>
        <taxon>Bacteria</taxon>
        <taxon>Bacillati</taxon>
        <taxon>Actinomycetota</taxon>
        <taxon>Actinomycetes</taxon>
        <taxon>Micrococcales</taxon>
        <taxon>Luteimicrobium</taxon>
    </lineage>
</organism>
<dbReference type="Gene3D" id="1.20.120.1870">
    <property type="entry name" value="Fic/DOC protein, Fido domain"/>
    <property type="match status" value="1"/>
</dbReference>
<dbReference type="PROSITE" id="PS51459">
    <property type="entry name" value="FIDO"/>
    <property type="match status" value="1"/>
</dbReference>
<proteinExistence type="predicted"/>
<feature type="domain" description="Fido" evidence="1">
    <location>
        <begin position="7"/>
        <end position="126"/>
    </location>
</feature>
<protein>
    <submittedName>
        <fullName evidence="2">Toxin Doc</fullName>
    </submittedName>
</protein>
<dbReference type="InterPro" id="IPR053737">
    <property type="entry name" value="Type_II_TA_Toxin"/>
</dbReference>
<dbReference type="Proteomes" id="UP001157091">
    <property type="component" value="Unassembled WGS sequence"/>
</dbReference>
<accession>A0ABQ6I563</accession>
<dbReference type="EMBL" id="BSUK01000001">
    <property type="protein sequence ID" value="GMA25806.1"/>
    <property type="molecule type" value="Genomic_DNA"/>
</dbReference>
<comment type="caution">
    <text evidence="2">The sequence shown here is derived from an EMBL/GenBank/DDBJ whole genome shotgun (WGS) entry which is preliminary data.</text>
</comment>
<dbReference type="InterPro" id="IPR036597">
    <property type="entry name" value="Fido-like_dom_sf"/>
</dbReference>
<reference evidence="3" key="1">
    <citation type="journal article" date="2019" name="Int. J. Syst. Evol. Microbiol.">
        <title>The Global Catalogue of Microorganisms (GCM) 10K type strain sequencing project: providing services to taxonomists for standard genome sequencing and annotation.</title>
        <authorList>
            <consortium name="The Broad Institute Genomics Platform"/>
            <consortium name="The Broad Institute Genome Sequencing Center for Infectious Disease"/>
            <person name="Wu L."/>
            <person name="Ma J."/>
        </authorList>
    </citation>
    <scope>NUCLEOTIDE SEQUENCE [LARGE SCALE GENOMIC DNA]</scope>
    <source>
        <strain evidence="3">NBRC 106348</strain>
    </source>
</reference>